<dbReference type="AlphaFoldDB" id="A0A562SN95"/>
<sequence>MLPGSEYLAPCFECPRPQLNATISARVAYNESLCVSPRISAFNCLGVTVRTVFFIYHIIHFFIYPQNTAYLV</sequence>
<dbReference type="Proteomes" id="UP000320593">
    <property type="component" value="Unassembled WGS sequence"/>
</dbReference>
<evidence type="ECO:0000313" key="1">
    <source>
        <dbReference type="EMBL" id="TWI82797.1"/>
    </source>
</evidence>
<proteinExistence type="predicted"/>
<keyword evidence="2" id="KW-1185">Reference proteome</keyword>
<dbReference type="EMBL" id="VLLF01000008">
    <property type="protein sequence ID" value="TWI82797.1"/>
    <property type="molecule type" value="Genomic_DNA"/>
</dbReference>
<reference evidence="1 2" key="1">
    <citation type="submission" date="2019-07" db="EMBL/GenBank/DDBJ databases">
        <title>Genomic Encyclopedia of Archaeal and Bacterial Type Strains, Phase II (KMG-II): from individual species to whole genera.</title>
        <authorList>
            <person name="Goeker M."/>
        </authorList>
    </citation>
    <scope>NUCLEOTIDE SEQUENCE [LARGE SCALE GENOMIC DNA]</scope>
    <source>
        <strain evidence="1 2">ATCC BAA-252</strain>
    </source>
</reference>
<evidence type="ECO:0000313" key="2">
    <source>
        <dbReference type="Proteomes" id="UP000320593"/>
    </source>
</evidence>
<organism evidence="1 2">
    <name type="scientific">Roseibium hamelinense</name>
    <dbReference type="NCBI Taxonomy" id="150831"/>
    <lineage>
        <taxon>Bacteria</taxon>
        <taxon>Pseudomonadati</taxon>
        <taxon>Pseudomonadota</taxon>
        <taxon>Alphaproteobacteria</taxon>
        <taxon>Hyphomicrobiales</taxon>
        <taxon>Stappiaceae</taxon>
        <taxon>Roseibium</taxon>
    </lineage>
</organism>
<gene>
    <name evidence="1" type="ORF">JM93_03311</name>
</gene>
<accession>A0A562SN95</accession>
<name>A0A562SN95_9HYPH</name>
<comment type="caution">
    <text evidence="1">The sequence shown here is derived from an EMBL/GenBank/DDBJ whole genome shotgun (WGS) entry which is preliminary data.</text>
</comment>
<protein>
    <submittedName>
        <fullName evidence="1">Uncharacterized protein</fullName>
    </submittedName>
</protein>